<dbReference type="InterPro" id="IPR000873">
    <property type="entry name" value="AMP-dep_synth/lig_dom"/>
</dbReference>
<dbReference type="Gene3D" id="2.30.38.10">
    <property type="entry name" value="Luciferase, Domain 3"/>
    <property type="match status" value="1"/>
</dbReference>
<dbReference type="PANTHER" id="PTHR45527:SF1">
    <property type="entry name" value="FATTY ACID SYNTHASE"/>
    <property type="match status" value="1"/>
</dbReference>
<dbReference type="SUPFAM" id="SSF47336">
    <property type="entry name" value="ACP-like"/>
    <property type="match status" value="2"/>
</dbReference>
<dbReference type="EMBL" id="CP017248">
    <property type="protein sequence ID" value="AOR31280.1"/>
    <property type="molecule type" value="Genomic_DNA"/>
</dbReference>
<dbReference type="GO" id="GO:0008610">
    <property type="term" value="P:lipid biosynthetic process"/>
    <property type="evidence" value="ECO:0007669"/>
    <property type="project" value="UniProtKB-ARBA"/>
</dbReference>
<evidence type="ECO:0000256" key="3">
    <source>
        <dbReference type="ARBA" id="ARBA00022450"/>
    </source>
</evidence>
<dbReference type="Gene3D" id="3.30.559.10">
    <property type="entry name" value="Chloramphenicol acetyltransferase-like domain"/>
    <property type="match status" value="2"/>
</dbReference>
<dbReference type="InterPro" id="IPR001031">
    <property type="entry name" value="Thioesterase"/>
</dbReference>
<dbReference type="FunFam" id="3.30.559.10:FF:000012">
    <property type="entry name" value="Non-ribosomal peptide synthetase"/>
    <property type="match status" value="1"/>
</dbReference>
<dbReference type="InterPro" id="IPR029058">
    <property type="entry name" value="AB_hydrolase_fold"/>
</dbReference>
<dbReference type="PANTHER" id="PTHR45527">
    <property type="entry name" value="NONRIBOSOMAL PEPTIDE SYNTHETASE"/>
    <property type="match status" value="1"/>
</dbReference>
<dbReference type="InterPro" id="IPR025110">
    <property type="entry name" value="AMP-bd_C"/>
</dbReference>
<keyword evidence="8" id="KW-1185">Reference proteome</keyword>
<dbReference type="Pfam" id="PF00975">
    <property type="entry name" value="Thioesterase"/>
    <property type="match status" value="1"/>
</dbReference>
<dbReference type="Pfam" id="PF00550">
    <property type="entry name" value="PP-binding"/>
    <property type="match status" value="2"/>
</dbReference>
<proteinExistence type="inferred from homology"/>
<dbReference type="Gene3D" id="3.40.50.980">
    <property type="match status" value="4"/>
</dbReference>
<dbReference type="CDD" id="cd19543">
    <property type="entry name" value="DCL_NRPS"/>
    <property type="match status" value="1"/>
</dbReference>
<dbReference type="InterPro" id="IPR009081">
    <property type="entry name" value="PP-bd_ACP"/>
</dbReference>
<evidence type="ECO:0000313" key="7">
    <source>
        <dbReference type="EMBL" id="AOR31280.1"/>
    </source>
</evidence>
<dbReference type="InterPro" id="IPR020845">
    <property type="entry name" value="AMP-binding_CS"/>
</dbReference>
<dbReference type="InterPro" id="IPR006162">
    <property type="entry name" value="Ppantetheine_attach_site"/>
</dbReference>
<keyword evidence="3" id="KW-0596">Phosphopantetheine</keyword>
<dbReference type="SMART" id="SM00823">
    <property type="entry name" value="PKS_PP"/>
    <property type="match status" value="2"/>
</dbReference>
<sequence>MSKSAIEDVLPLSPLQEGMLFQALYDEDGPDLYVHQLLLDLEGPLDARALRLAARALLKRHANLRVGFRHDRSTEPVQLVHSQVKVPWAQIDLSALDEDKREAELARHADEDRARGFDLTRPPLLRFTVFRLGPQRFRLMLTKHHILMDGWSVPVLVRELFELYGSKGDPAVLRPVTPYRDYLAWIAGQDADTAREAWRTALDGIDEPTLVAPVHRGRELVRPGWLRHEVPAEITAALQAFARSRSLTVNTVVQGVWGLLLSALTGRDDVVFGAIVSGRPPEIPGVDTMVGLFINTLPVRVRLRPEEPLVDALTRLQAEQAGLLAHQHVRLTDVQQLSGHQELFDTTLVFQNYPVDPTTEELEVDGVRFSGVDGRDGAHYPLNLAAGLMGDDLHLRLCYAPDLFDESAARSVLDRLVRLFTAVVADPGRPVGRLDVLSPAERRRLLGDFNDTAREIPPATLPELFRARVAETPDAPALLCGDTTVSYAELDARANRLARRLVQLGVGPEQFVAVSVPRSVDLVVALWAVLKAGAGYLPLDPAYPVDRLAFMVADARPGLLLTTTATVALGDLAPDVPRLVLDDPGTSAAVAACDAGDLTDGDRLAPLTTAHPMYIIYTSGSTGRPKGVVVPHHGLASLVVTQADAVQAGPGSRVLQFASVSFDAGFWDLSMGLLSGAALVLGSADDLLPGEPLAALVARHEVTHATLPPVALASLPAGPDLLAGATLVSTGDACTPELVARWAPGRRLLNGYGPTETTVGATMSGPLGIGGTPPIGHPFVNSRVYVLDRWLRPVPPGAVGEMYIAGPGLARGYHERPALTATRFVANPFGPAGSRLYRSGDLGRWRADGQLEFAGRADHQVKVRGFRIELGEIESVLAQHESVGHAVVVVREDEPGDKRVVAYVVPAEGRAADPDTLSEHIGAVLPEFMVPSATVVLDEFPLTPNGKVDRKALPAPELAGSTTGRAPESAEEEALCALFAEVLGLDTVGVDDSFFALGGHSLLATRLVSRVRSDLGVELAIRALFEAPTPAELAARVAAAGGARPPLRAADRPDAVPLSFAQRRLWFLNRMEGPNATYNIPLAVRLHGPVDRDALDAALADVVARHETLRTVFPATDGEPRQQVLPAGTAFRFAGATEDTVDALLAAEAARGFDLTREVPLRATLFSTAAEEHVLLLVVHHIATDGWSMAPLARDLAAAYAARRAGGAPAFTPLPVQYADYALWQRRVLGDEQDQKSVAAQQIAHWKRTLAGLPDQLELPLDRPRPAVLGNRGAGVPFTLDATLHARLARVAHDTRASMFMVLQAAFAAVLTAEGAGTDIPVGTPVAGRTDDALDDLVGFFVNTLVLRTDTSGTPTFRELVARVRETDLAAYAHQDLPFERLVEVLNPARSLARHPLFQVLLSVHNNAEADFRLDGLTTSPYPAESAVAKFDLAVHLGERFDSAGTPAGVDGVLQYNTELFDRSTAERLAGRLNTLLTAATGRPDAPVCTLDVLTPEERRRLLAHGDGGTREVPAQPLPALFEAQVRRTPHTTAVVAGDETLTYEELNTRANRLARLLVDRGAGPERVVAIALPRSPNLIVALLAVLKSGAAYLPLDPDHPAERTHFVLTDASPVLLLTDNTTAPALPTGSAGVGATSAGLPTGPASGGAASAGLSVGSAPGGVTSVGMPAGSGPAGATSAGMPAGSTPAGAASAGLSVGPAQAGTGPARSSAGPTPLLLDHPDTLRDLAVRDGGDLTDVDRVAPLSPAHPAYVIYTSGSTGRPKGVVVEHRSVTDYLSWAAAAYPSAAGSALLHSPVTFDLTVSALYTPLVTGGRVRIAGLDDAPGTGTGITFLKATPSHLPLLDAAPDAHVPSGELLLGGEALTAEALAGFRARRPGTTVVNVYGPTEATVNCAQYRIEPGQRLPAGPVPIGRPFANTRAYVLDAWLRPVPAGVRGELYIAGASLARGYLDRAALTAERFVADPFGPAGARMYRTGDLAHWDAEGRLVYDGRGDGQVKLRGFRIETGEIESVLTGHPGVGRAAVVLREDTPGDQRLVAYLSGDAVPGTDELRALVAAALPEYMVPAAFVSLDALPLTPHGKLDVRALPAPGFTSSRVYRAPRTEREELLCRLFAEVLGVERVGVDDDFFDLGGHSLLIMRLAGRIRTALGAHLTVRTVFEAPTVARLAPRLGHDALDDALDVLLPLRSTGTLPPLFCVHPGLGVGWVYSGLVPALERERPVYALQARGLTGADRLPVGAEEMADDYLDRIRKVQPHGPYHLLGWSFGGLVAHLMATRLQAAGEQVALLALLDAYPAGRTHVEHHGDGFLRGLAGLTGRAPADDGRPLDHAAVAQLLGSGETGLAGLEARHIAAIERVAANNQAVGDALRPGVYRGDVLYFLAVEGRGADAPSVEAWHPHVTGRLEIHEVACAHDEMTRPGPIAEIGRVLADRVRGE</sequence>
<dbReference type="InterPro" id="IPR020806">
    <property type="entry name" value="PKS_PP-bd"/>
</dbReference>
<name>A0A1D7Y743_9ACTN</name>
<dbReference type="Gene3D" id="3.30.559.30">
    <property type="entry name" value="Nonribosomal peptide synthetase, condensation domain"/>
    <property type="match status" value="2"/>
</dbReference>
<dbReference type="SUPFAM" id="SSF56801">
    <property type="entry name" value="Acetyl-CoA synthetase-like"/>
    <property type="match status" value="2"/>
</dbReference>
<dbReference type="InterPro" id="IPR001242">
    <property type="entry name" value="Condensation_dom"/>
</dbReference>
<dbReference type="GO" id="GO:0031177">
    <property type="term" value="F:phosphopantetheine binding"/>
    <property type="evidence" value="ECO:0007669"/>
    <property type="project" value="InterPro"/>
</dbReference>
<feature type="domain" description="Carrier" evidence="6">
    <location>
        <begin position="2102"/>
        <end position="2177"/>
    </location>
</feature>
<evidence type="ECO:0000256" key="2">
    <source>
        <dbReference type="ARBA" id="ARBA00006432"/>
    </source>
</evidence>
<dbReference type="GO" id="GO:0043041">
    <property type="term" value="P:amino acid activation for nonribosomal peptide biosynthetic process"/>
    <property type="evidence" value="ECO:0007669"/>
    <property type="project" value="TreeGrafter"/>
</dbReference>
<dbReference type="GO" id="GO:0017000">
    <property type="term" value="P:antibiotic biosynthetic process"/>
    <property type="evidence" value="ECO:0007669"/>
    <property type="project" value="UniProtKB-ARBA"/>
</dbReference>
<gene>
    <name evidence="7" type="ORF">BFF78_09730</name>
</gene>
<dbReference type="PROSITE" id="PS00455">
    <property type="entry name" value="AMP_BINDING"/>
    <property type="match status" value="2"/>
</dbReference>
<dbReference type="InterPro" id="IPR042099">
    <property type="entry name" value="ANL_N_sf"/>
</dbReference>
<dbReference type="GO" id="GO:0072330">
    <property type="term" value="P:monocarboxylic acid biosynthetic process"/>
    <property type="evidence" value="ECO:0007669"/>
    <property type="project" value="UniProtKB-ARBA"/>
</dbReference>
<dbReference type="Gene3D" id="3.40.50.12780">
    <property type="entry name" value="N-terminal domain of ligase-like"/>
    <property type="match status" value="1"/>
</dbReference>
<dbReference type="SMART" id="SM00824">
    <property type="entry name" value="PKS_TE"/>
    <property type="match status" value="1"/>
</dbReference>
<dbReference type="FunFam" id="3.40.50.980:FF:000001">
    <property type="entry name" value="Non-ribosomal peptide synthetase"/>
    <property type="match status" value="1"/>
</dbReference>
<dbReference type="InterPro" id="IPR023213">
    <property type="entry name" value="CAT-like_dom_sf"/>
</dbReference>
<evidence type="ECO:0000256" key="4">
    <source>
        <dbReference type="ARBA" id="ARBA00022553"/>
    </source>
</evidence>
<evidence type="ECO:0000256" key="1">
    <source>
        <dbReference type="ARBA" id="ARBA00001957"/>
    </source>
</evidence>
<evidence type="ECO:0000256" key="5">
    <source>
        <dbReference type="SAM" id="MobiDB-lite"/>
    </source>
</evidence>
<protein>
    <recommendedName>
        <fullName evidence="6">Carrier domain-containing protein</fullName>
    </recommendedName>
</protein>
<dbReference type="Proteomes" id="UP000094960">
    <property type="component" value="Chromosome"/>
</dbReference>
<dbReference type="NCBIfam" id="TIGR01733">
    <property type="entry name" value="AA-adenyl-dom"/>
    <property type="match status" value="1"/>
</dbReference>
<organism evidence="7 8">
    <name type="scientific">Streptomyces fodineus</name>
    <dbReference type="NCBI Taxonomy" id="1904616"/>
    <lineage>
        <taxon>Bacteria</taxon>
        <taxon>Bacillati</taxon>
        <taxon>Actinomycetota</taxon>
        <taxon>Actinomycetes</taxon>
        <taxon>Kitasatosporales</taxon>
        <taxon>Streptomycetaceae</taxon>
        <taxon>Streptomyces</taxon>
    </lineage>
</organism>
<dbReference type="SUPFAM" id="SSF52777">
    <property type="entry name" value="CoA-dependent acyltransferases"/>
    <property type="match status" value="4"/>
</dbReference>
<dbReference type="InterPro" id="IPR010071">
    <property type="entry name" value="AA_adenyl_dom"/>
</dbReference>
<evidence type="ECO:0000313" key="8">
    <source>
        <dbReference type="Proteomes" id="UP000094960"/>
    </source>
</evidence>
<dbReference type="FunFam" id="3.30.300.30:FF:000010">
    <property type="entry name" value="Enterobactin synthetase component F"/>
    <property type="match status" value="2"/>
</dbReference>
<dbReference type="Pfam" id="PF00668">
    <property type="entry name" value="Condensation"/>
    <property type="match status" value="2"/>
</dbReference>
<feature type="compositionally biased region" description="Low complexity" evidence="5">
    <location>
        <begin position="1671"/>
        <end position="1698"/>
    </location>
</feature>
<reference evidence="8" key="1">
    <citation type="submission" date="2016-09" db="EMBL/GenBank/DDBJ databases">
        <title>Streptomyces puniciscabiei strain:TW1S1 Genome sequencing and assembly.</title>
        <authorList>
            <person name="Kim M.-K."/>
            <person name="Kim S.B."/>
        </authorList>
    </citation>
    <scope>NUCLEOTIDE SEQUENCE [LARGE SCALE GENOMIC DNA]</scope>
    <source>
        <strain evidence="8">TW1S1</strain>
    </source>
</reference>
<dbReference type="GO" id="GO:0044550">
    <property type="term" value="P:secondary metabolite biosynthetic process"/>
    <property type="evidence" value="ECO:0007669"/>
    <property type="project" value="UniProtKB-ARBA"/>
</dbReference>
<dbReference type="CDD" id="cd17652">
    <property type="entry name" value="A_NRPS_CmdD_like"/>
    <property type="match status" value="1"/>
</dbReference>
<dbReference type="Pfam" id="PF13193">
    <property type="entry name" value="AMP-binding_C"/>
    <property type="match status" value="2"/>
</dbReference>
<evidence type="ECO:0000259" key="6">
    <source>
        <dbReference type="PROSITE" id="PS50075"/>
    </source>
</evidence>
<dbReference type="InterPro" id="IPR036736">
    <property type="entry name" value="ACP-like_sf"/>
</dbReference>
<dbReference type="FunFam" id="1.10.1200.10:FF:000016">
    <property type="entry name" value="Non-ribosomal peptide synthase"/>
    <property type="match status" value="2"/>
</dbReference>
<feature type="domain" description="Carrier" evidence="6">
    <location>
        <begin position="966"/>
        <end position="1041"/>
    </location>
</feature>
<feature type="region of interest" description="Disordered" evidence="5">
    <location>
        <begin position="1671"/>
        <end position="1716"/>
    </location>
</feature>
<dbReference type="Gene3D" id="3.30.300.30">
    <property type="match status" value="2"/>
</dbReference>
<dbReference type="Gene3D" id="1.10.1200.10">
    <property type="entry name" value="ACP-like"/>
    <property type="match status" value="1"/>
</dbReference>
<comment type="similarity">
    <text evidence="2">Belongs to the ATP-dependent AMP-binding enzyme family.</text>
</comment>
<dbReference type="PROSITE" id="PS00012">
    <property type="entry name" value="PHOSPHOPANTETHEINE"/>
    <property type="match status" value="2"/>
</dbReference>
<dbReference type="CDD" id="cd05930">
    <property type="entry name" value="A_NRPS"/>
    <property type="match status" value="1"/>
</dbReference>
<dbReference type="Gene3D" id="3.40.50.1820">
    <property type="entry name" value="alpha/beta hydrolase"/>
    <property type="match status" value="1"/>
</dbReference>
<dbReference type="FunFam" id="2.30.38.10:FF:000001">
    <property type="entry name" value="Non-ribosomal peptide synthetase PvdI"/>
    <property type="match status" value="2"/>
</dbReference>
<dbReference type="CDD" id="cd19540">
    <property type="entry name" value="LCL_NRPS-like"/>
    <property type="match status" value="1"/>
</dbReference>
<dbReference type="GO" id="GO:0003824">
    <property type="term" value="F:catalytic activity"/>
    <property type="evidence" value="ECO:0007669"/>
    <property type="project" value="InterPro"/>
</dbReference>
<comment type="cofactor">
    <cofactor evidence="1">
        <name>pantetheine 4'-phosphate</name>
        <dbReference type="ChEBI" id="CHEBI:47942"/>
    </cofactor>
</comment>
<dbReference type="RefSeq" id="WP_069777925.1">
    <property type="nucleotide sequence ID" value="NZ_CP017248.1"/>
</dbReference>
<dbReference type="SUPFAM" id="SSF53474">
    <property type="entry name" value="alpha/beta-Hydrolases"/>
    <property type="match status" value="1"/>
</dbReference>
<dbReference type="KEGG" id="spun:BFF78_09730"/>
<dbReference type="InterPro" id="IPR045851">
    <property type="entry name" value="AMP-bd_C_sf"/>
</dbReference>
<dbReference type="PROSITE" id="PS50075">
    <property type="entry name" value="CARRIER"/>
    <property type="match status" value="2"/>
</dbReference>
<dbReference type="GO" id="GO:0005829">
    <property type="term" value="C:cytosol"/>
    <property type="evidence" value="ECO:0007669"/>
    <property type="project" value="TreeGrafter"/>
</dbReference>
<dbReference type="FunFam" id="3.40.50.12780:FF:000012">
    <property type="entry name" value="Non-ribosomal peptide synthetase"/>
    <property type="match status" value="1"/>
</dbReference>
<accession>A0A1D7Y743</accession>
<keyword evidence="4" id="KW-0597">Phosphoprotein</keyword>
<dbReference type="Pfam" id="PF00501">
    <property type="entry name" value="AMP-binding"/>
    <property type="match status" value="2"/>
</dbReference>
<dbReference type="InterPro" id="IPR020802">
    <property type="entry name" value="TesA-like"/>
</dbReference>